<proteinExistence type="predicted"/>
<name>A0A081RRB6_PHOTE</name>
<comment type="caution">
    <text evidence="1">The sequence shown here is derived from an EMBL/GenBank/DDBJ whole genome shotgun (WGS) entry which is preliminary data.</text>
</comment>
<organism evidence="1 2">
    <name type="scientific">Photorhabdus temperata subsp. temperata Meg1</name>
    <dbReference type="NCBI Taxonomy" id="1393735"/>
    <lineage>
        <taxon>Bacteria</taxon>
        <taxon>Pseudomonadati</taxon>
        <taxon>Pseudomonadota</taxon>
        <taxon>Gammaproteobacteria</taxon>
        <taxon>Enterobacterales</taxon>
        <taxon>Morganellaceae</taxon>
        <taxon>Photorhabdus</taxon>
    </lineage>
</organism>
<evidence type="ECO:0000313" key="1">
    <source>
        <dbReference type="EMBL" id="KER01219.1"/>
    </source>
</evidence>
<gene>
    <name evidence="1" type="ORF">MEG1DRAFT_04172</name>
</gene>
<sequence length="41" mass="4880">MTFNRQSLTVNNELERNPHVKEYYPNRLASNLFNGVIKDKK</sequence>
<accession>A0A081RRB6</accession>
<reference evidence="1 2" key="1">
    <citation type="submission" date="2014-03" db="EMBL/GenBank/DDBJ databases">
        <title>Draft Genome of Photorhabdus temperata Meg1.</title>
        <authorList>
            <person name="Hurst S.G.IV."/>
            <person name="Morris K."/>
            <person name="Thomas K."/>
            <person name="Tisa L.S."/>
        </authorList>
    </citation>
    <scope>NUCLEOTIDE SEQUENCE [LARGE SCALE GENOMIC DNA]</scope>
    <source>
        <strain evidence="1 2">Meg1</strain>
    </source>
</reference>
<dbReference type="Proteomes" id="UP000028002">
    <property type="component" value="Unassembled WGS sequence"/>
</dbReference>
<evidence type="ECO:0000313" key="2">
    <source>
        <dbReference type="Proteomes" id="UP000028002"/>
    </source>
</evidence>
<dbReference type="EMBL" id="JGVH01000097">
    <property type="protein sequence ID" value="KER01219.1"/>
    <property type="molecule type" value="Genomic_DNA"/>
</dbReference>
<dbReference type="AlphaFoldDB" id="A0A081RRB6"/>
<protein>
    <submittedName>
        <fullName evidence="1">Uncharacterized protein</fullName>
    </submittedName>
</protein>